<name>A0A9F2QYV9_PYTBI</name>
<keyword evidence="11" id="KW-0862">Zinc</keyword>
<evidence type="ECO:0000313" key="30">
    <source>
        <dbReference type="RefSeq" id="XP_007431070.1"/>
    </source>
</evidence>
<keyword evidence="17" id="KW-0326">Glycosidase</keyword>
<dbReference type="InterPro" id="IPR036443">
    <property type="entry name" value="Znf_RanBP2_sf"/>
</dbReference>
<dbReference type="GO" id="GO:0003684">
    <property type="term" value="F:damaged DNA binding"/>
    <property type="evidence" value="ECO:0007669"/>
    <property type="project" value="InterPro"/>
</dbReference>
<dbReference type="SUPFAM" id="SSF46946">
    <property type="entry name" value="S13-like H2TH domain"/>
    <property type="match status" value="1"/>
</dbReference>
<keyword evidence="12" id="KW-0238">DNA-binding</keyword>
<keyword evidence="6" id="KW-0479">Metal-binding</keyword>
<feature type="domain" description="GRF-type" evidence="28">
    <location>
        <begin position="540"/>
        <end position="582"/>
    </location>
</feature>
<keyword evidence="16" id="KW-0511">Multifunctional enzyme</keyword>
<evidence type="ECO:0000256" key="9">
    <source>
        <dbReference type="ARBA" id="ARBA00022771"/>
    </source>
</evidence>
<dbReference type="AlphaFoldDB" id="A0A9F2QYV9"/>
<accession>A0A9F2QYV9</accession>
<dbReference type="PROSITE" id="PS51066">
    <property type="entry name" value="ZF_FPG_2"/>
    <property type="match status" value="1"/>
</dbReference>
<reference evidence="30" key="1">
    <citation type="submission" date="2025-08" db="UniProtKB">
        <authorList>
            <consortium name="RefSeq"/>
        </authorList>
    </citation>
    <scope>IDENTIFICATION</scope>
    <source>
        <tissue evidence="30">Liver</tissue>
    </source>
</reference>
<evidence type="ECO:0000256" key="16">
    <source>
        <dbReference type="ARBA" id="ARBA00023268"/>
    </source>
</evidence>
<dbReference type="SMART" id="SM00547">
    <property type="entry name" value="ZnF_RBZ"/>
    <property type="match status" value="1"/>
</dbReference>
<keyword evidence="8" id="KW-0227">DNA damage</keyword>
<evidence type="ECO:0000256" key="12">
    <source>
        <dbReference type="ARBA" id="ARBA00023125"/>
    </source>
</evidence>
<evidence type="ECO:0000256" key="17">
    <source>
        <dbReference type="ARBA" id="ARBA00023295"/>
    </source>
</evidence>
<dbReference type="Pfam" id="PF06831">
    <property type="entry name" value="H2TH"/>
    <property type="match status" value="1"/>
</dbReference>
<keyword evidence="10" id="KW-0378">Hydrolase</keyword>
<dbReference type="SUPFAM" id="SSF90209">
    <property type="entry name" value="Ran binding protein zinc finger-like"/>
    <property type="match status" value="1"/>
</dbReference>
<evidence type="ECO:0000256" key="6">
    <source>
        <dbReference type="ARBA" id="ARBA00022723"/>
    </source>
</evidence>
<dbReference type="Gene3D" id="1.10.8.50">
    <property type="match status" value="1"/>
</dbReference>
<comment type="similarity">
    <text evidence="3">Belongs to the FPG family.</text>
</comment>
<dbReference type="KEGG" id="pbi:103056400"/>
<dbReference type="PANTHER" id="PTHR22993:SF10">
    <property type="entry name" value="ENDONUCLEASE 8-LIKE 3"/>
    <property type="match status" value="1"/>
</dbReference>
<feature type="region of interest" description="Disordered" evidence="24">
    <location>
        <begin position="403"/>
        <end position="429"/>
    </location>
</feature>
<dbReference type="GO" id="GO:0019104">
    <property type="term" value="F:DNA N-glycosylase activity"/>
    <property type="evidence" value="ECO:0007669"/>
    <property type="project" value="InterPro"/>
</dbReference>
<dbReference type="FunFam" id="1.10.8.50:FF:000008">
    <property type="entry name" value="Nei-like DNA glycosylase 3"/>
    <property type="match status" value="1"/>
</dbReference>
<dbReference type="Pfam" id="PF01149">
    <property type="entry name" value="Fapy_DNA_glyco"/>
    <property type="match status" value="1"/>
</dbReference>
<dbReference type="Gene3D" id="3.20.190.10">
    <property type="entry name" value="MutM-like, N-terminal"/>
    <property type="match status" value="1"/>
</dbReference>
<dbReference type="GO" id="GO:0140078">
    <property type="term" value="F:class I DNA-(apurinic or apyrimidinic site) endonuclease activity"/>
    <property type="evidence" value="ECO:0007669"/>
    <property type="project" value="UniProtKB-EC"/>
</dbReference>
<evidence type="ECO:0000256" key="5">
    <source>
        <dbReference type="ARBA" id="ARBA00022454"/>
    </source>
</evidence>
<evidence type="ECO:0000256" key="8">
    <source>
        <dbReference type="ARBA" id="ARBA00022763"/>
    </source>
</evidence>
<dbReference type="GO" id="GO:0005694">
    <property type="term" value="C:chromosome"/>
    <property type="evidence" value="ECO:0007669"/>
    <property type="project" value="UniProtKB-SubCell"/>
</dbReference>
<evidence type="ECO:0000256" key="18">
    <source>
        <dbReference type="ARBA" id="ARBA00044632"/>
    </source>
</evidence>
<feature type="compositionally biased region" description="Basic and acidic residues" evidence="24">
    <location>
        <begin position="403"/>
        <end position="412"/>
    </location>
</feature>
<feature type="domain" description="FPG-type" evidence="26">
    <location>
        <begin position="247"/>
        <end position="281"/>
    </location>
</feature>
<dbReference type="GeneID" id="103056400"/>
<evidence type="ECO:0000256" key="21">
    <source>
        <dbReference type="ARBA" id="ARBA00082922"/>
    </source>
</evidence>
<dbReference type="Proteomes" id="UP000695026">
    <property type="component" value="Unplaced"/>
</dbReference>
<dbReference type="PROSITE" id="PS50199">
    <property type="entry name" value="ZF_RANBP2_2"/>
    <property type="match status" value="1"/>
</dbReference>
<keyword evidence="15" id="KW-0539">Nucleus</keyword>
<evidence type="ECO:0000256" key="22">
    <source>
        <dbReference type="ARBA" id="ARBA00083341"/>
    </source>
</evidence>
<evidence type="ECO:0000256" key="2">
    <source>
        <dbReference type="ARBA" id="ARBA00004286"/>
    </source>
</evidence>
<protein>
    <recommendedName>
        <fullName evidence="19">Endonuclease 8-like 3</fullName>
        <ecNumber evidence="4">4.2.99.18</ecNumber>
    </recommendedName>
    <alternativeName>
        <fullName evidence="20">DNA glycosylase/AP lyase Neil3</fullName>
    </alternativeName>
    <alternativeName>
        <fullName evidence="22">Endonuclease VIII-like 3</fullName>
    </alternativeName>
    <alternativeName>
        <fullName evidence="21">Nei-like protein 3</fullName>
    </alternativeName>
</protein>
<keyword evidence="29" id="KW-1185">Reference proteome</keyword>
<dbReference type="SUPFAM" id="SSF81624">
    <property type="entry name" value="N-terminal domain of MutM-like DNA repair proteins"/>
    <property type="match status" value="1"/>
</dbReference>
<evidence type="ECO:0000256" key="20">
    <source>
        <dbReference type="ARBA" id="ARBA00081871"/>
    </source>
</evidence>
<dbReference type="CTD" id="55247"/>
<dbReference type="OMA" id="GMKGSVM"/>
<dbReference type="InterPro" id="IPR000214">
    <property type="entry name" value="Znf_DNA_glyclase/AP_lyase"/>
</dbReference>
<sequence length="591" mass="66262">MVEGPGCKLNGEKISSRVAPGQVVRRVRGTAPAPSASQGGALKRRAADGVSDGITGNKNLCQDFLKVLNGCVYCGVQTLGKELFMYFGEKALRFHFGMNGSLRINPDASQNKRVALAVLEIQFTTDLICFYDATVELRNTVECEQKIRMLGDLDVCCSKFSFLRAESEIKKQKGRMLCDVLLDQAVLPGVGNIIKNEALYDSGLHPIVKVCQLTDKQICHLVKMTWDFSLLFYKCRKMGLALSKHYRVYKRPTCCQCRGKITVCRLGENNRMTYFCSQCQKDKPQHGDLGKQPRRNSLSGWPLSRESCFREEVAQKSEEEWACILCTLINKPSVKICDACLTPRPEVQKIESNEGLTTCNSSLVKYPCNNFGKSRMEIKINRKTAFGTATLVLTDFAGKDILPEHNRSESRTPDGGSLHDPSRNDFNSTYHQEVNSSIPFPHQYNSLKPASKKLKIDCSTSSVGSLTEKFTNRAPPDNMTDGSFTLNAGSPRCSKHSRFCVLRIVRKDGENKGRQFYACPLPREARCNYFEWADLHFPFCNHGKRCIMRTVLKIGPNNGKNFFVCPLGKDKQCDFFQWAENGLGMKIIPGC</sequence>
<comment type="catalytic activity">
    <reaction evidence="18">
        <text>2'-deoxyribonucleotide-(2'-deoxyribose 5'-phosphate)-2'-deoxyribonucleotide-DNA = a 3'-end 2'-deoxyribonucleotide-(2,3-dehydro-2,3-deoxyribose 5'-phosphate)-DNA + a 5'-end 5'-phospho-2'-deoxyribonucleoside-DNA + H(+)</text>
        <dbReference type="Rhea" id="RHEA:66592"/>
        <dbReference type="Rhea" id="RHEA-COMP:13180"/>
        <dbReference type="Rhea" id="RHEA-COMP:16897"/>
        <dbReference type="Rhea" id="RHEA-COMP:17067"/>
        <dbReference type="ChEBI" id="CHEBI:15378"/>
        <dbReference type="ChEBI" id="CHEBI:136412"/>
        <dbReference type="ChEBI" id="CHEBI:157695"/>
        <dbReference type="ChEBI" id="CHEBI:167181"/>
        <dbReference type="EC" id="4.2.99.18"/>
    </reaction>
</comment>
<dbReference type="InterPro" id="IPR035937">
    <property type="entry name" value="FPG_N"/>
</dbReference>
<evidence type="ECO:0000256" key="24">
    <source>
        <dbReference type="SAM" id="MobiDB-lite"/>
    </source>
</evidence>
<dbReference type="CDD" id="cd08969">
    <property type="entry name" value="MeNeil3_N"/>
    <property type="match status" value="1"/>
</dbReference>
<dbReference type="GO" id="GO:0006284">
    <property type="term" value="P:base-excision repair"/>
    <property type="evidence" value="ECO:0007669"/>
    <property type="project" value="InterPro"/>
</dbReference>
<evidence type="ECO:0000256" key="14">
    <source>
        <dbReference type="ARBA" id="ARBA00023239"/>
    </source>
</evidence>
<organism evidence="29 30">
    <name type="scientific">Python bivittatus</name>
    <name type="common">Burmese python</name>
    <name type="synonym">Python molurus bivittatus</name>
    <dbReference type="NCBI Taxonomy" id="176946"/>
    <lineage>
        <taxon>Eukaryota</taxon>
        <taxon>Metazoa</taxon>
        <taxon>Chordata</taxon>
        <taxon>Craniata</taxon>
        <taxon>Vertebrata</taxon>
        <taxon>Euteleostomi</taxon>
        <taxon>Lepidosauria</taxon>
        <taxon>Squamata</taxon>
        <taxon>Bifurcata</taxon>
        <taxon>Unidentata</taxon>
        <taxon>Episquamata</taxon>
        <taxon>Toxicofera</taxon>
        <taxon>Serpentes</taxon>
        <taxon>Henophidia</taxon>
        <taxon>Pythonidae</taxon>
        <taxon>Python</taxon>
    </lineage>
</organism>
<dbReference type="RefSeq" id="XP_007431070.1">
    <property type="nucleotide sequence ID" value="XM_007431008.2"/>
</dbReference>
<evidence type="ECO:0000259" key="26">
    <source>
        <dbReference type="PROSITE" id="PS51066"/>
    </source>
</evidence>
<evidence type="ECO:0000259" key="25">
    <source>
        <dbReference type="PROSITE" id="PS50199"/>
    </source>
</evidence>
<dbReference type="SMART" id="SM01232">
    <property type="entry name" value="H2TH"/>
    <property type="match status" value="1"/>
</dbReference>
<dbReference type="PROSITE" id="PS51999">
    <property type="entry name" value="ZF_GRF"/>
    <property type="match status" value="2"/>
</dbReference>
<evidence type="ECO:0000256" key="23">
    <source>
        <dbReference type="PROSITE-ProRule" id="PRU00322"/>
    </source>
</evidence>
<evidence type="ECO:0000256" key="13">
    <source>
        <dbReference type="ARBA" id="ARBA00023204"/>
    </source>
</evidence>
<comment type="subcellular location">
    <subcellularLocation>
        <location evidence="2">Chromosome</location>
    </subcellularLocation>
    <subcellularLocation>
        <location evidence="1">Nucleus</location>
    </subcellularLocation>
</comment>
<gene>
    <name evidence="30" type="primary">NEIL3</name>
</gene>
<dbReference type="InterPro" id="IPR010666">
    <property type="entry name" value="Znf_GRF"/>
</dbReference>
<keyword evidence="9 23" id="KW-0863">Zinc-finger</keyword>
<keyword evidence="7" id="KW-0677">Repeat</keyword>
<evidence type="ECO:0000259" key="27">
    <source>
        <dbReference type="PROSITE" id="PS51068"/>
    </source>
</evidence>
<evidence type="ECO:0000256" key="10">
    <source>
        <dbReference type="ARBA" id="ARBA00022801"/>
    </source>
</evidence>
<dbReference type="InterPro" id="IPR010979">
    <property type="entry name" value="Ribosomal_uS13-like_H2TH"/>
</dbReference>
<keyword evidence="14" id="KW-0456">Lyase</keyword>
<keyword evidence="13" id="KW-0234">DNA repair</keyword>
<dbReference type="PANTHER" id="PTHR22993">
    <property type="entry name" value="FORMAMIDOPYRIMIDINE-DNA GLYCOSYLASE"/>
    <property type="match status" value="1"/>
</dbReference>
<keyword evidence="5" id="KW-0158">Chromosome</keyword>
<dbReference type="EC" id="4.2.99.18" evidence="4"/>
<dbReference type="Gene3D" id="2.30.30.380">
    <property type="entry name" value="Zn-finger domain of Sec23/24"/>
    <property type="match status" value="1"/>
</dbReference>
<feature type="domain" description="Formamidopyrimidine-DNA glycosylase catalytic" evidence="27">
    <location>
        <begin position="2"/>
        <end position="137"/>
    </location>
</feature>
<dbReference type="InterPro" id="IPR012319">
    <property type="entry name" value="FPG_cat"/>
</dbReference>
<evidence type="ECO:0000256" key="4">
    <source>
        <dbReference type="ARBA" id="ARBA00012720"/>
    </source>
</evidence>
<evidence type="ECO:0000259" key="28">
    <source>
        <dbReference type="PROSITE" id="PS51999"/>
    </source>
</evidence>
<evidence type="ECO:0000256" key="19">
    <source>
        <dbReference type="ARBA" id="ARBA00073168"/>
    </source>
</evidence>
<evidence type="ECO:0000256" key="1">
    <source>
        <dbReference type="ARBA" id="ARBA00004123"/>
    </source>
</evidence>
<dbReference type="PROSITE" id="PS01358">
    <property type="entry name" value="ZF_RANBP2_1"/>
    <property type="match status" value="1"/>
</dbReference>
<feature type="domain" description="GRF-type" evidence="28">
    <location>
        <begin position="493"/>
        <end position="536"/>
    </location>
</feature>
<dbReference type="GO" id="GO:0005654">
    <property type="term" value="C:nucleoplasm"/>
    <property type="evidence" value="ECO:0007669"/>
    <property type="project" value="UniProtKB-ARBA"/>
</dbReference>
<dbReference type="GO" id="GO:0008270">
    <property type="term" value="F:zinc ion binding"/>
    <property type="evidence" value="ECO:0007669"/>
    <property type="project" value="UniProtKB-KW"/>
</dbReference>
<dbReference type="InterPro" id="IPR015886">
    <property type="entry name" value="H2TH_FPG"/>
</dbReference>
<evidence type="ECO:0000256" key="11">
    <source>
        <dbReference type="ARBA" id="ARBA00022833"/>
    </source>
</evidence>
<evidence type="ECO:0000256" key="15">
    <source>
        <dbReference type="ARBA" id="ARBA00023242"/>
    </source>
</evidence>
<evidence type="ECO:0000256" key="3">
    <source>
        <dbReference type="ARBA" id="ARBA00009409"/>
    </source>
</evidence>
<feature type="domain" description="RanBP2-type" evidence="25">
    <location>
        <begin position="317"/>
        <end position="346"/>
    </location>
</feature>
<evidence type="ECO:0000256" key="7">
    <source>
        <dbReference type="ARBA" id="ARBA00022737"/>
    </source>
</evidence>
<dbReference type="OrthoDB" id="498125at2759"/>
<dbReference type="PROSITE" id="PS51068">
    <property type="entry name" value="FPG_CAT"/>
    <property type="match status" value="1"/>
</dbReference>
<proteinExistence type="inferred from homology"/>
<dbReference type="InterPro" id="IPR001876">
    <property type="entry name" value="Znf_RanBP2"/>
</dbReference>
<dbReference type="Pfam" id="PF06839">
    <property type="entry name" value="Zn_ribbon_GRF"/>
    <property type="match status" value="2"/>
</dbReference>
<evidence type="ECO:0000313" key="29">
    <source>
        <dbReference type="Proteomes" id="UP000695026"/>
    </source>
</evidence>